<evidence type="ECO:0000256" key="3">
    <source>
        <dbReference type="ARBA" id="ARBA00022989"/>
    </source>
</evidence>
<dbReference type="PANTHER" id="PTHR30518">
    <property type="entry name" value="ENDOLYTIC MUREIN TRANSGLYCOSYLASE"/>
    <property type="match status" value="1"/>
</dbReference>
<dbReference type="PANTHER" id="PTHR30518:SF2">
    <property type="entry name" value="ENDOLYTIC MUREIN TRANSGLYCOSYLASE"/>
    <property type="match status" value="1"/>
</dbReference>
<protein>
    <recommendedName>
        <fullName evidence="7">Endolytic murein transglycosylase</fullName>
        <ecNumber evidence="7">4.2.2.29</ecNumber>
    </recommendedName>
    <alternativeName>
        <fullName evidence="7">Peptidoglycan lytic transglycosylase</fullName>
    </alternativeName>
    <alternativeName>
        <fullName evidence="7">Peptidoglycan polymerization terminase</fullName>
    </alternativeName>
</protein>
<sequence>MKKTVVVFIVAGALAAGYFGFKGYVSQAKGPVDPSSDKVVEVEIPSGYATPQIASLLSEKGLISDEKVFRLVSRVEGKDSGFKAGVYSLSKSMSLEEILSSLTEGGMDIGVETFTVPEGYEVRQIADLLSEKGLVDREKFVSLTRDASAYKESYSFLDSVPAGMGLEGYLYPSTYQVSEQEENKEEAIVKMMLDEFGSVYTKELEAKAELLGLDTNEAITLASIVEREAQVESERKTISAVFHNRIREQMNLQSCATVQYILEERKPNLSYDDIAIESPYNTYIHAGLPPAPIASPGKASIEAALDPEKVDYLFFVAKGDGSHTFSMTYEEHLKAQNKNQN</sequence>
<keyword evidence="1 7" id="KW-1003">Cell membrane</keyword>
<comment type="similarity">
    <text evidence="7">Belongs to the transglycosylase MltG family.</text>
</comment>
<keyword evidence="9" id="KW-1185">Reference proteome</keyword>
<keyword evidence="2 7" id="KW-0812">Transmembrane</keyword>
<evidence type="ECO:0000256" key="6">
    <source>
        <dbReference type="ARBA" id="ARBA00023316"/>
    </source>
</evidence>
<dbReference type="STRING" id="39480.EUAN_07860"/>
<evidence type="ECO:0000313" key="8">
    <source>
        <dbReference type="EMBL" id="OHW63002.1"/>
    </source>
</evidence>
<dbReference type="GO" id="GO:0005886">
    <property type="term" value="C:plasma membrane"/>
    <property type="evidence" value="ECO:0007669"/>
    <property type="project" value="UniProtKB-UniRule"/>
</dbReference>
<dbReference type="AlphaFoldDB" id="A0A1S1V8T0"/>
<dbReference type="HAMAP" id="MF_02065">
    <property type="entry name" value="MltG"/>
    <property type="match status" value="1"/>
</dbReference>
<keyword evidence="6 7" id="KW-0961">Cell wall biogenesis/degradation</keyword>
<accession>A0A1S1V8T0</accession>
<keyword evidence="3 7" id="KW-1133">Transmembrane helix</keyword>
<organism evidence="8 9">
    <name type="scientific">Andreesenia angusta</name>
    <dbReference type="NCBI Taxonomy" id="39480"/>
    <lineage>
        <taxon>Bacteria</taxon>
        <taxon>Bacillati</taxon>
        <taxon>Bacillota</taxon>
        <taxon>Tissierellia</taxon>
        <taxon>Tissierellales</taxon>
        <taxon>Gottschalkiaceae</taxon>
        <taxon>Andreesenia</taxon>
    </lineage>
</organism>
<evidence type="ECO:0000256" key="2">
    <source>
        <dbReference type="ARBA" id="ARBA00022692"/>
    </source>
</evidence>
<dbReference type="NCBIfam" id="TIGR00247">
    <property type="entry name" value="endolytic transglycosylase MltG"/>
    <property type="match status" value="1"/>
</dbReference>
<dbReference type="Gene3D" id="3.30.160.60">
    <property type="entry name" value="Classic Zinc Finger"/>
    <property type="match status" value="1"/>
</dbReference>
<proteinExistence type="inferred from homology"/>
<gene>
    <name evidence="7" type="primary">mltG</name>
    <name evidence="8" type="ORF">EUAN_07860</name>
</gene>
<evidence type="ECO:0000256" key="1">
    <source>
        <dbReference type="ARBA" id="ARBA00022475"/>
    </source>
</evidence>
<dbReference type="EC" id="4.2.2.29" evidence="7"/>
<keyword evidence="4 7" id="KW-0472">Membrane</keyword>
<reference evidence="8 9" key="1">
    <citation type="submission" date="2016-09" db="EMBL/GenBank/DDBJ databases">
        <title>Genome sequence of Eubacterium angustum.</title>
        <authorList>
            <person name="Poehlein A."/>
            <person name="Daniel R."/>
        </authorList>
    </citation>
    <scope>NUCLEOTIDE SEQUENCE [LARGE SCALE GENOMIC DNA]</scope>
    <source>
        <strain evidence="8 9">DSM 1989</strain>
    </source>
</reference>
<keyword evidence="5 7" id="KW-0456">Lyase</keyword>
<evidence type="ECO:0000256" key="5">
    <source>
        <dbReference type="ARBA" id="ARBA00023239"/>
    </source>
</evidence>
<evidence type="ECO:0000256" key="4">
    <source>
        <dbReference type="ARBA" id="ARBA00023136"/>
    </source>
</evidence>
<dbReference type="CDD" id="cd08010">
    <property type="entry name" value="MltG_like"/>
    <property type="match status" value="1"/>
</dbReference>
<dbReference type="Pfam" id="PF02618">
    <property type="entry name" value="YceG"/>
    <property type="match status" value="1"/>
</dbReference>
<dbReference type="GO" id="GO:0009252">
    <property type="term" value="P:peptidoglycan biosynthetic process"/>
    <property type="evidence" value="ECO:0007669"/>
    <property type="project" value="UniProtKB-UniRule"/>
</dbReference>
<feature type="site" description="Important for catalytic activity" evidence="7">
    <location>
        <position position="228"/>
    </location>
</feature>
<dbReference type="EMBL" id="MKIE01000002">
    <property type="protein sequence ID" value="OHW63002.1"/>
    <property type="molecule type" value="Genomic_DNA"/>
</dbReference>
<dbReference type="RefSeq" id="WP_071061891.1">
    <property type="nucleotide sequence ID" value="NZ_MKIE01000002.1"/>
</dbReference>
<evidence type="ECO:0000313" key="9">
    <source>
        <dbReference type="Proteomes" id="UP000180254"/>
    </source>
</evidence>
<comment type="caution">
    <text evidence="8">The sequence shown here is derived from an EMBL/GenBank/DDBJ whole genome shotgun (WGS) entry which is preliminary data.</text>
</comment>
<dbReference type="Gene3D" id="3.30.1490.480">
    <property type="entry name" value="Endolytic murein transglycosylase"/>
    <property type="match status" value="1"/>
</dbReference>
<evidence type="ECO:0000256" key="7">
    <source>
        <dbReference type="HAMAP-Rule" id="MF_02065"/>
    </source>
</evidence>
<comment type="catalytic activity">
    <reaction evidence="7">
        <text>a peptidoglycan chain = a peptidoglycan chain with N-acetyl-1,6-anhydromuramyl-[peptide] at the reducing end + a peptidoglycan chain with N-acetylglucosamine at the non-reducing end.</text>
        <dbReference type="EC" id="4.2.2.29"/>
    </reaction>
</comment>
<dbReference type="InterPro" id="IPR003770">
    <property type="entry name" value="MLTG-like"/>
</dbReference>
<dbReference type="GO" id="GO:0071555">
    <property type="term" value="P:cell wall organization"/>
    <property type="evidence" value="ECO:0007669"/>
    <property type="project" value="UniProtKB-KW"/>
</dbReference>
<dbReference type="OrthoDB" id="9814591at2"/>
<name>A0A1S1V8T0_9FIRM</name>
<comment type="function">
    <text evidence="7">Functions as a peptidoglycan terminase that cleaves nascent peptidoglycan strands endolytically to terminate their elongation.</text>
</comment>
<dbReference type="GO" id="GO:0008932">
    <property type="term" value="F:lytic endotransglycosylase activity"/>
    <property type="evidence" value="ECO:0007669"/>
    <property type="project" value="UniProtKB-UniRule"/>
</dbReference>
<dbReference type="Proteomes" id="UP000180254">
    <property type="component" value="Unassembled WGS sequence"/>
</dbReference>